<reference evidence="1" key="1">
    <citation type="submission" date="2018-11" db="EMBL/GenBank/DDBJ databases">
        <authorList>
            <person name="Alioto T."/>
            <person name="Alioto T."/>
        </authorList>
    </citation>
    <scope>NUCLEOTIDE SEQUENCE</scope>
</reference>
<dbReference type="EMBL" id="UYJE01006489">
    <property type="protein sequence ID" value="VDI46373.1"/>
    <property type="molecule type" value="Genomic_DNA"/>
</dbReference>
<dbReference type="AlphaFoldDB" id="A0A8B6FD76"/>
<keyword evidence="2" id="KW-1185">Reference proteome</keyword>
<gene>
    <name evidence="1" type="ORF">MGAL_10B084695</name>
</gene>
<sequence>MLILLHQKRNSKEEARFSLEALKTKWGASVQRMSKKRVFTGMKKEEPTKTVALHVKILDGKMTMVQRAFMDGLGIDRGYVRIDVQMNSTCRDWMRSVRACFQPSPDLHPYISTSKGNLDKTDSAYTFKQLRNSQKEKKVASTKYAIYFQI</sequence>
<accession>A0A8B6FD76</accession>
<organism evidence="1 2">
    <name type="scientific">Mytilus galloprovincialis</name>
    <name type="common">Mediterranean mussel</name>
    <dbReference type="NCBI Taxonomy" id="29158"/>
    <lineage>
        <taxon>Eukaryota</taxon>
        <taxon>Metazoa</taxon>
        <taxon>Spiralia</taxon>
        <taxon>Lophotrochozoa</taxon>
        <taxon>Mollusca</taxon>
        <taxon>Bivalvia</taxon>
        <taxon>Autobranchia</taxon>
        <taxon>Pteriomorphia</taxon>
        <taxon>Mytilida</taxon>
        <taxon>Mytiloidea</taxon>
        <taxon>Mytilidae</taxon>
        <taxon>Mytilinae</taxon>
        <taxon>Mytilus</taxon>
    </lineage>
</organism>
<dbReference type="Proteomes" id="UP000596742">
    <property type="component" value="Unassembled WGS sequence"/>
</dbReference>
<proteinExistence type="predicted"/>
<name>A0A8B6FD76_MYTGA</name>
<evidence type="ECO:0000313" key="2">
    <source>
        <dbReference type="Proteomes" id="UP000596742"/>
    </source>
</evidence>
<protein>
    <submittedName>
        <fullName evidence="1">Uncharacterized protein</fullName>
    </submittedName>
</protein>
<comment type="caution">
    <text evidence="1">The sequence shown here is derived from an EMBL/GenBank/DDBJ whole genome shotgun (WGS) entry which is preliminary data.</text>
</comment>
<evidence type="ECO:0000313" key="1">
    <source>
        <dbReference type="EMBL" id="VDI46373.1"/>
    </source>
</evidence>